<accession>A0A0P8A539</accession>
<gene>
    <name evidence="2" type="ORF">MPEBLZ_03799</name>
</gene>
<feature type="transmembrane region" description="Helical" evidence="1">
    <location>
        <begin position="12"/>
        <end position="39"/>
    </location>
</feature>
<proteinExistence type="predicted"/>
<dbReference type="EMBL" id="LKCM01000323">
    <property type="protein sequence ID" value="KPQ41647.1"/>
    <property type="molecule type" value="Genomic_DNA"/>
</dbReference>
<sequence>MHTEIDKLCSIIILLSLGIIAVYASIQTAFITGLVAALWPHQLLSWQAWCMLVKSFNQDQILKNYDYIINWPSFFFLIHIFDFVTTVHWF</sequence>
<organism evidence="2 3">
    <name type="scientific">Candidatus Methanoperedens nitratireducens</name>
    <dbReference type="NCBI Taxonomy" id="1392998"/>
    <lineage>
        <taxon>Archaea</taxon>
        <taxon>Methanobacteriati</taxon>
        <taxon>Methanobacteriota</taxon>
        <taxon>Stenosarchaea group</taxon>
        <taxon>Methanomicrobia</taxon>
        <taxon>Methanosarcinales</taxon>
        <taxon>ANME-2 cluster</taxon>
        <taxon>Candidatus Methanoperedentaceae</taxon>
        <taxon>Candidatus Methanoperedens</taxon>
    </lineage>
</organism>
<feature type="transmembrane region" description="Helical" evidence="1">
    <location>
        <begin position="68"/>
        <end position="89"/>
    </location>
</feature>
<keyword evidence="1" id="KW-0812">Transmembrane</keyword>
<name>A0A0P8A539_9EURY</name>
<keyword evidence="1" id="KW-0472">Membrane</keyword>
<protein>
    <submittedName>
        <fullName evidence="2">Uncharacterized protein</fullName>
    </submittedName>
</protein>
<evidence type="ECO:0000256" key="1">
    <source>
        <dbReference type="SAM" id="Phobius"/>
    </source>
</evidence>
<dbReference type="AlphaFoldDB" id="A0A0P8A539"/>
<reference evidence="2 3" key="1">
    <citation type="submission" date="2015-09" db="EMBL/GenBank/DDBJ databases">
        <title>A metagenomics-based metabolic model of nitrate-dependent anaerobic oxidation of methane by Methanoperedens-like archaea.</title>
        <authorList>
            <person name="Arshad A."/>
            <person name="Speth D.R."/>
            <person name="De Graaf R.M."/>
            <person name="Op Den Camp H.J."/>
            <person name="Jetten M.S."/>
            <person name="Welte C.U."/>
        </authorList>
    </citation>
    <scope>NUCLEOTIDE SEQUENCE [LARGE SCALE GENOMIC DNA]</scope>
</reference>
<dbReference type="Proteomes" id="UP000050360">
    <property type="component" value="Unassembled WGS sequence"/>
</dbReference>
<comment type="caution">
    <text evidence="2">The sequence shown here is derived from an EMBL/GenBank/DDBJ whole genome shotgun (WGS) entry which is preliminary data.</text>
</comment>
<evidence type="ECO:0000313" key="3">
    <source>
        <dbReference type="Proteomes" id="UP000050360"/>
    </source>
</evidence>
<evidence type="ECO:0000313" key="2">
    <source>
        <dbReference type="EMBL" id="KPQ41647.1"/>
    </source>
</evidence>
<keyword evidence="1" id="KW-1133">Transmembrane helix</keyword>